<dbReference type="EMBL" id="FCOL02000106">
    <property type="protein sequence ID" value="SAL83826.1"/>
    <property type="molecule type" value="Genomic_DNA"/>
</dbReference>
<organism evidence="1 2">
    <name type="scientific">Caballeronia terrestris</name>
    <dbReference type="NCBI Taxonomy" id="1226301"/>
    <lineage>
        <taxon>Bacteria</taxon>
        <taxon>Pseudomonadati</taxon>
        <taxon>Pseudomonadota</taxon>
        <taxon>Betaproteobacteria</taxon>
        <taxon>Burkholderiales</taxon>
        <taxon>Burkholderiaceae</taxon>
        <taxon>Caballeronia</taxon>
    </lineage>
</organism>
<proteinExistence type="predicted"/>
<dbReference type="InterPro" id="IPR024501">
    <property type="entry name" value="DUF3141"/>
</dbReference>
<dbReference type="AlphaFoldDB" id="A0A158KRN9"/>
<sequence>MSEFNQRGYELFARPFVQATSNENTAQLLRAFHPLRFQNWAVSQFNPWLSWLEPAAQAVKASRQPLDESHVLRKAEHLGAELLSASLDYYRGVRDAMTEAAFFSVYGNLYARAHADERTAHAGAVETKVDPLELPVVRNALAAMEDGGYVEAVARVAFLLKRHGEPLPLSRLELRQELASDYTDYLPGLPVHEWRRIRGEQEIVCRYEPDRAVGTLPLLLADRADRERLVTLLDKLMADKRVQDTAPTAEQTAMLVRIRKVLADKVEKLRRPAVGRA</sequence>
<dbReference type="Pfam" id="PF11339">
    <property type="entry name" value="DUF3141"/>
    <property type="match status" value="1"/>
</dbReference>
<comment type="caution">
    <text evidence="1">The sequence shown here is derived from an EMBL/GenBank/DDBJ whole genome shotgun (WGS) entry which is preliminary data.</text>
</comment>
<name>A0A158KRN9_9BURK</name>
<dbReference type="Proteomes" id="UP000054925">
    <property type="component" value="Unassembled WGS sequence"/>
</dbReference>
<evidence type="ECO:0000313" key="2">
    <source>
        <dbReference type="Proteomes" id="UP000054925"/>
    </source>
</evidence>
<evidence type="ECO:0000313" key="1">
    <source>
        <dbReference type="EMBL" id="SAL83826.1"/>
    </source>
</evidence>
<gene>
    <name evidence="1" type="ORF">AWB67_06516</name>
</gene>
<keyword evidence="2" id="KW-1185">Reference proteome</keyword>
<reference evidence="1" key="1">
    <citation type="submission" date="2016-01" db="EMBL/GenBank/DDBJ databases">
        <authorList>
            <person name="Peeters C."/>
        </authorList>
    </citation>
    <scope>NUCLEOTIDE SEQUENCE [LARGE SCALE GENOMIC DNA]</scope>
    <source>
        <strain evidence="1">LMG 22937</strain>
    </source>
</reference>
<accession>A0A158KRN9</accession>
<protein>
    <submittedName>
        <fullName evidence="1">Uncharacterized protein</fullName>
    </submittedName>
</protein>